<keyword evidence="9 12" id="KW-0949">S-adenosyl-L-methionine</keyword>
<evidence type="ECO:0000313" key="15">
    <source>
        <dbReference type="EMBL" id="EPE01901.1"/>
    </source>
</evidence>
<protein>
    <recommendedName>
        <fullName evidence="4 12">Ribosomal RNA small subunit methyltransferase E</fullName>
        <ecNumber evidence="3 12">2.1.1.193</ecNumber>
    </recommendedName>
</protein>
<gene>
    <name evidence="15" type="ORF">HMPREF1476_00132</name>
</gene>
<dbReference type="Pfam" id="PF20260">
    <property type="entry name" value="PUA_4"/>
    <property type="match status" value="1"/>
</dbReference>
<dbReference type="PIRSF" id="PIRSF015601">
    <property type="entry name" value="MTase_slr0722"/>
    <property type="match status" value="1"/>
</dbReference>
<dbReference type="InterPro" id="IPR029028">
    <property type="entry name" value="Alpha/beta_knot_MTases"/>
</dbReference>
<dbReference type="SUPFAM" id="SSF88697">
    <property type="entry name" value="PUA domain-like"/>
    <property type="match status" value="1"/>
</dbReference>
<feature type="domain" description="Ribosomal RNA small subunit methyltransferase E PUA-like" evidence="14">
    <location>
        <begin position="25"/>
        <end position="54"/>
    </location>
</feature>
<dbReference type="InterPro" id="IPR015947">
    <property type="entry name" value="PUA-like_sf"/>
</dbReference>
<evidence type="ECO:0000313" key="16">
    <source>
        <dbReference type="Proteomes" id="UP000014400"/>
    </source>
</evidence>
<dbReference type="InterPro" id="IPR006700">
    <property type="entry name" value="RsmE"/>
</dbReference>
<reference evidence="15 16" key="1">
    <citation type="submission" date="2013-04" db="EMBL/GenBank/DDBJ databases">
        <title>The Genome Sequence of Sutterella wadsworthensis HGA0223.</title>
        <authorList>
            <consortium name="The Broad Institute Genomics Platform"/>
            <person name="Earl A."/>
            <person name="Ward D."/>
            <person name="Feldgarden M."/>
            <person name="Gevers D."/>
            <person name="Schmidt T.M."/>
            <person name="Dover J."/>
            <person name="Dai D."/>
            <person name="Walker B."/>
            <person name="Young S."/>
            <person name="Zeng Q."/>
            <person name="Gargeya S."/>
            <person name="Fitzgerald M."/>
            <person name="Haas B."/>
            <person name="Abouelleil A."/>
            <person name="Allen A.W."/>
            <person name="Alvarado L."/>
            <person name="Arachchi H.M."/>
            <person name="Berlin A.M."/>
            <person name="Chapman S.B."/>
            <person name="Gainer-Dewar J."/>
            <person name="Goldberg J."/>
            <person name="Griggs A."/>
            <person name="Gujja S."/>
            <person name="Hansen M."/>
            <person name="Howarth C."/>
            <person name="Imamovic A."/>
            <person name="Ireland A."/>
            <person name="Larimer J."/>
            <person name="McCowan C."/>
            <person name="Murphy C."/>
            <person name="Pearson M."/>
            <person name="Poon T.W."/>
            <person name="Priest M."/>
            <person name="Roberts A."/>
            <person name="Saif S."/>
            <person name="Shea T."/>
            <person name="Sisk P."/>
            <person name="Sykes S."/>
            <person name="Wortman J."/>
            <person name="Nusbaum C."/>
            <person name="Birren B."/>
        </authorList>
    </citation>
    <scope>NUCLEOTIDE SEQUENCE [LARGE SCALE GENOMIC DNA]</scope>
    <source>
        <strain evidence="15 16">HGA0223</strain>
    </source>
</reference>
<evidence type="ECO:0000256" key="10">
    <source>
        <dbReference type="ARBA" id="ARBA00025699"/>
    </source>
</evidence>
<comment type="caution">
    <text evidence="15">The sequence shown here is derived from an EMBL/GenBank/DDBJ whole genome shotgun (WGS) entry which is preliminary data.</text>
</comment>
<dbReference type="Proteomes" id="UP000014400">
    <property type="component" value="Unassembled WGS sequence"/>
</dbReference>
<evidence type="ECO:0000256" key="11">
    <source>
        <dbReference type="ARBA" id="ARBA00047944"/>
    </source>
</evidence>
<dbReference type="SUPFAM" id="SSF75217">
    <property type="entry name" value="alpha/beta knot"/>
    <property type="match status" value="1"/>
</dbReference>
<dbReference type="NCBIfam" id="NF008692">
    <property type="entry name" value="PRK11713.1-5"/>
    <property type="match status" value="1"/>
</dbReference>
<comment type="catalytic activity">
    <reaction evidence="11 12">
        <text>uridine(1498) in 16S rRNA + S-adenosyl-L-methionine = N(3)-methyluridine(1498) in 16S rRNA + S-adenosyl-L-homocysteine + H(+)</text>
        <dbReference type="Rhea" id="RHEA:42920"/>
        <dbReference type="Rhea" id="RHEA-COMP:10283"/>
        <dbReference type="Rhea" id="RHEA-COMP:10284"/>
        <dbReference type="ChEBI" id="CHEBI:15378"/>
        <dbReference type="ChEBI" id="CHEBI:57856"/>
        <dbReference type="ChEBI" id="CHEBI:59789"/>
        <dbReference type="ChEBI" id="CHEBI:65315"/>
        <dbReference type="ChEBI" id="CHEBI:74502"/>
        <dbReference type="EC" id="2.1.1.193"/>
    </reaction>
</comment>
<evidence type="ECO:0000256" key="1">
    <source>
        <dbReference type="ARBA" id="ARBA00004496"/>
    </source>
</evidence>
<dbReference type="InterPro" id="IPR046886">
    <property type="entry name" value="RsmE_MTase_dom"/>
</dbReference>
<keyword evidence="7 12" id="KW-0489">Methyltransferase</keyword>
<dbReference type="InterPro" id="IPR046887">
    <property type="entry name" value="RsmE_PUA-like"/>
</dbReference>
<dbReference type="EC" id="2.1.1.193" evidence="3 12"/>
<comment type="similarity">
    <text evidence="2 12">Belongs to the RNA methyltransferase RsmE family.</text>
</comment>
<keyword evidence="8 12" id="KW-0808">Transferase</keyword>
<evidence type="ECO:0000256" key="6">
    <source>
        <dbReference type="ARBA" id="ARBA00022552"/>
    </source>
</evidence>
<evidence type="ECO:0000256" key="4">
    <source>
        <dbReference type="ARBA" id="ARBA00013673"/>
    </source>
</evidence>
<sequence length="249" mass="26301">MPTPRFFIDAPTDAFQLGGRFELPPKTARHAGRSLRLAAGEIVELFNGTGAAWSGPVGFSDASAWVELEHRTDRTAESPLAITLLQSLVAPEKADWIVEKAVEAGISEIIFMPAERSVTKLAGERLEKRLARLTDIARSAAEQCGRNVVPLVRAVPSLEAGFKTVSGDVKFVLAPGADASAASSMLPGLLSVAFAVGPEGGFSAREIELAAAHGWRPQLLGPRVLRTETAGLAAAIWAQTLVGDLPRAC</sequence>
<evidence type="ECO:0000256" key="12">
    <source>
        <dbReference type="PIRNR" id="PIRNR015601"/>
    </source>
</evidence>
<dbReference type="CDD" id="cd18084">
    <property type="entry name" value="RsmE-like"/>
    <property type="match status" value="1"/>
</dbReference>
<evidence type="ECO:0000259" key="13">
    <source>
        <dbReference type="Pfam" id="PF04452"/>
    </source>
</evidence>
<organism evidence="15 16">
    <name type="scientific">Sutterella wadsworthensis HGA0223</name>
    <dbReference type="NCBI Taxonomy" id="1203554"/>
    <lineage>
        <taxon>Bacteria</taxon>
        <taxon>Pseudomonadati</taxon>
        <taxon>Pseudomonadota</taxon>
        <taxon>Betaproteobacteria</taxon>
        <taxon>Burkholderiales</taxon>
        <taxon>Sutterellaceae</taxon>
        <taxon>Sutterella</taxon>
    </lineage>
</organism>
<evidence type="ECO:0000256" key="7">
    <source>
        <dbReference type="ARBA" id="ARBA00022603"/>
    </source>
</evidence>
<feature type="domain" description="Ribosomal RNA small subunit methyltransferase E methyltransferase" evidence="13">
    <location>
        <begin position="77"/>
        <end position="237"/>
    </location>
</feature>
<dbReference type="PATRIC" id="fig|1203554.3.peg.125"/>
<dbReference type="STRING" id="1203554.HMPREF1476_00132"/>
<keyword evidence="6 12" id="KW-0698">rRNA processing</keyword>
<dbReference type="AlphaFoldDB" id="S3BR62"/>
<dbReference type="HOGENOM" id="CLU_067442_5_0_4"/>
<proteinExistence type="inferred from homology"/>
<accession>S3BR62</accession>
<comment type="function">
    <text evidence="10 12">Specifically methylates the N3 position of the uracil ring of uridine 1498 (m3U1498) in 16S rRNA. Acts on the fully assembled 30S ribosomal subunit.</text>
</comment>
<dbReference type="PANTHER" id="PTHR30027">
    <property type="entry name" value="RIBOSOMAL RNA SMALL SUBUNIT METHYLTRANSFERASE E"/>
    <property type="match status" value="1"/>
</dbReference>
<dbReference type="EMBL" id="ATCF01000004">
    <property type="protein sequence ID" value="EPE01901.1"/>
    <property type="molecule type" value="Genomic_DNA"/>
</dbReference>
<evidence type="ECO:0000256" key="8">
    <source>
        <dbReference type="ARBA" id="ARBA00022679"/>
    </source>
</evidence>
<dbReference type="GeneID" id="64062010"/>
<evidence type="ECO:0000256" key="9">
    <source>
        <dbReference type="ARBA" id="ARBA00022691"/>
    </source>
</evidence>
<evidence type="ECO:0000256" key="5">
    <source>
        <dbReference type="ARBA" id="ARBA00022490"/>
    </source>
</evidence>
<evidence type="ECO:0000259" key="14">
    <source>
        <dbReference type="Pfam" id="PF20260"/>
    </source>
</evidence>
<dbReference type="Gene3D" id="3.40.1280.10">
    <property type="match status" value="1"/>
</dbReference>
<dbReference type="GO" id="GO:0070475">
    <property type="term" value="P:rRNA base methylation"/>
    <property type="evidence" value="ECO:0007669"/>
    <property type="project" value="TreeGrafter"/>
</dbReference>
<dbReference type="PANTHER" id="PTHR30027:SF3">
    <property type="entry name" value="16S RRNA (URACIL(1498)-N(3))-METHYLTRANSFERASE"/>
    <property type="match status" value="1"/>
</dbReference>
<name>S3BR62_9BURK</name>
<keyword evidence="16" id="KW-1185">Reference proteome</keyword>
<dbReference type="NCBIfam" id="TIGR00046">
    <property type="entry name" value="RsmE family RNA methyltransferase"/>
    <property type="match status" value="1"/>
</dbReference>
<dbReference type="eggNOG" id="COG1385">
    <property type="taxonomic scope" value="Bacteria"/>
</dbReference>
<keyword evidence="5 12" id="KW-0963">Cytoplasm</keyword>
<dbReference type="GO" id="GO:0005737">
    <property type="term" value="C:cytoplasm"/>
    <property type="evidence" value="ECO:0007669"/>
    <property type="project" value="UniProtKB-SubCell"/>
</dbReference>
<comment type="subcellular location">
    <subcellularLocation>
        <location evidence="1 12">Cytoplasm</location>
    </subcellularLocation>
</comment>
<dbReference type="RefSeq" id="WP_005430894.1">
    <property type="nucleotide sequence ID" value="NZ_KE150480.1"/>
</dbReference>
<dbReference type="InterPro" id="IPR029026">
    <property type="entry name" value="tRNA_m1G_MTases_N"/>
</dbReference>
<evidence type="ECO:0000256" key="2">
    <source>
        <dbReference type="ARBA" id="ARBA00005528"/>
    </source>
</evidence>
<evidence type="ECO:0000256" key="3">
    <source>
        <dbReference type="ARBA" id="ARBA00012328"/>
    </source>
</evidence>
<dbReference type="GO" id="GO:0070042">
    <property type="term" value="F:rRNA (uridine-N3-)-methyltransferase activity"/>
    <property type="evidence" value="ECO:0007669"/>
    <property type="project" value="TreeGrafter"/>
</dbReference>
<dbReference type="Pfam" id="PF04452">
    <property type="entry name" value="Methyltrans_RNA"/>
    <property type="match status" value="1"/>
</dbReference>